<proteinExistence type="predicted"/>
<dbReference type="SUPFAM" id="SSF52402">
    <property type="entry name" value="Adenine nucleotide alpha hydrolases-like"/>
    <property type="match status" value="1"/>
</dbReference>
<reference evidence="2 3" key="1">
    <citation type="submission" date="2015-03" db="EMBL/GenBank/DDBJ databases">
        <title>Genomic characterization of Dehalococcoides mccartyi strain 11a5, an unusal plasmid-containing chloroethene dechlorinator.</title>
        <authorList>
            <person name="Zhao S."/>
            <person name="Ding C."/>
            <person name="He J."/>
        </authorList>
    </citation>
    <scope>NUCLEOTIDE SEQUENCE [LARGE SCALE GENOMIC DNA]</scope>
    <source>
        <strain evidence="2 3">11a5</strain>
    </source>
</reference>
<dbReference type="CDD" id="cd01994">
    <property type="entry name" value="AANH_PF0828-like"/>
    <property type="match status" value="1"/>
</dbReference>
<dbReference type="Gene3D" id="3.40.50.620">
    <property type="entry name" value="HUPs"/>
    <property type="match status" value="1"/>
</dbReference>
<keyword evidence="2" id="KW-0547">Nucleotide-binding</keyword>
<evidence type="ECO:0000259" key="1">
    <source>
        <dbReference type="Pfam" id="PF01902"/>
    </source>
</evidence>
<keyword evidence="2" id="KW-0067">ATP-binding</keyword>
<dbReference type="InterPro" id="IPR014729">
    <property type="entry name" value="Rossmann-like_a/b/a_fold"/>
</dbReference>
<organism evidence="2 3">
    <name type="scientific">Dehalococcoides mccartyi</name>
    <dbReference type="NCBI Taxonomy" id="61435"/>
    <lineage>
        <taxon>Bacteria</taxon>
        <taxon>Bacillati</taxon>
        <taxon>Chloroflexota</taxon>
        <taxon>Dehalococcoidia</taxon>
        <taxon>Dehalococcoidales</taxon>
        <taxon>Dehalococcoidaceae</taxon>
        <taxon>Dehalococcoides</taxon>
    </lineage>
</organism>
<dbReference type="Gene3D" id="3.90.1490.10">
    <property type="entry name" value="putative n-type atp pyrophosphatase, domain 2"/>
    <property type="match status" value="1"/>
</dbReference>
<dbReference type="Proteomes" id="UP000076394">
    <property type="component" value="Chromosome"/>
</dbReference>
<dbReference type="NCBIfam" id="TIGR00290">
    <property type="entry name" value="MJ0570_dom"/>
    <property type="match status" value="1"/>
</dbReference>
<feature type="domain" description="Diphthamide synthase" evidence="1">
    <location>
        <begin position="59"/>
        <end position="283"/>
    </location>
</feature>
<accession>A0A142V8K4</accession>
<dbReference type="AlphaFoldDB" id="A0A142V8K4"/>
<dbReference type="RefSeq" id="WP_023651889.1">
    <property type="nucleotide sequence ID" value="NZ_CP011127.1"/>
</dbReference>
<evidence type="ECO:0000313" key="2">
    <source>
        <dbReference type="EMBL" id="AMU86092.1"/>
    </source>
</evidence>
<gene>
    <name evidence="2" type="ORF">Dm11a5_0262</name>
</gene>
<dbReference type="PATRIC" id="fig|61435.8.peg.262"/>
<dbReference type="InterPro" id="IPR002761">
    <property type="entry name" value="Diphthami_syn_dom"/>
</dbReference>
<dbReference type="EMBL" id="CP011127">
    <property type="protein sequence ID" value="AMU86092.1"/>
    <property type="molecule type" value="Genomic_DNA"/>
</dbReference>
<dbReference type="GO" id="GO:0005524">
    <property type="term" value="F:ATP binding"/>
    <property type="evidence" value="ECO:0007669"/>
    <property type="project" value="UniProtKB-KW"/>
</dbReference>
<sequence length="288" mass="32277">MNNFDLSPSRTGILEDNTRFYGNSEANLSLTSPITEYSLFPNANNLTNLPWQPGAVNQRVLVSWSGGKDCCLSCYLAMLAGLDIRCLLSVIDHTGRLGAHSLAPQILHAQAEAIGIPLVIRQVQVSEYDADYCRIVKELKEQEGISGGVFGDVNIGNSEAKLHETWVKRIGNSAGIQTHLPLWNINRENILRMLISYGFEVLMIVTDNSELGKEWLGRRIDMETLAELKSRYESSENGRVGYYHTLVVDGPIFQKKLQIEKASKIFKGDEWGVNWYLDIEKCSLSSKH</sequence>
<dbReference type="OrthoDB" id="3572539at2"/>
<protein>
    <submittedName>
        <fullName evidence="2">ATP-binding domain-containing protein</fullName>
    </submittedName>
</protein>
<name>A0A142V8K4_9CHLR</name>
<evidence type="ECO:0000313" key="3">
    <source>
        <dbReference type="Proteomes" id="UP000076394"/>
    </source>
</evidence>
<dbReference type="Pfam" id="PF01902">
    <property type="entry name" value="Diphthami_syn_2"/>
    <property type="match status" value="1"/>
</dbReference>